<accession>W1NW67</accession>
<evidence type="ECO:0000313" key="2">
    <source>
        <dbReference type="Proteomes" id="UP000017836"/>
    </source>
</evidence>
<keyword evidence="2" id="KW-1185">Reference proteome</keyword>
<dbReference type="InterPro" id="IPR032675">
    <property type="entry name" value="LRR_dom_sf"/>
</dbReference>
<organism evidence="1 2">
    <name type="scientific">Amborella trichopoda</name>
    <dbReference type="NCBI Taxonomy" id="13333"/>
    <lineage>
        <taxon>Eukaryota</taxon>
        <taxon>Viridiplantae</taxon>
        <taxon>Streptophyta</taxon>
        <taxon>Embryophyta</taxon>
        <taxon>Tracheophyta</taxon>
        <taxon>Spermatophyta</taxon>
        <taxon>Magnoliopsida</taxon>
        <taxon>Amborellales</taxon>
        <taxon>Amborellaceae</taxon>
        <taxon>Amborella</taxon>
    </lineage>
</organism>
<dbReference type="EMBL" id="KI394998">
    <property type="protein sequence ID" value="ERM99520.1"/>
    <property type="molecule type" value="Genomic_DNA"/>
</dbReference>
<evidence type="ECO:0008006" key="3">
    <source>
        <dbReference type="Google" id="ProtNLM"/>
    </source>
</evidence>
<dbReference type="SUPFAM" id="SSF52058">
    <property type="entry name" value="L domain-like"/>
    <property type="match status" value="1"/>
</dbReference>
<name>W1NW67_AMBTC</name>
<dbReference type="HOGENOM" id="CLU_1888576_0_0_1"/>
<proteinExistence type="predicted"/>
<evidence type="ECO:0000313" key="1">
    <source>
        <dbReference type="EMBL" id="ERM99520.1"/>
    </source>
</evidence>
<sequence>MGGCKIDVLASEIGNLGFKNTEIRGFGNSLQNLSTLEILDARGSNLQSLPNEISNLKHLTHLLVSRQDCDCDLEVESLIQVLDPESFLSCPLILAWVFNKPAYIRAHRSRRNCYRKAIQLDPVTKIVHRIFPTIL</sequence>
<dbReference type="Gene3D" id="3.80.10.10">
    <property type="entry name" value="Ribonuclease Inhibitor"/>
    <property type="match status" value="1"/>
</dbReference>
<dbReference type="Gramene" id="ERM99520">
    <property type="protein sequence ID" value="ERM99520"/>
    <property type="gene ID" value="AMTR_s00088p00059390"/>
</dbReference>
<dbReference type="AlphaFoldDB" id="W1NW67"/>
<gene>
    <name evidence="1" type="ORF">AMTR_s00088p00059390</name>
</gene>
<reference evidence="2" key="1">
    <citation type="journal article" date="2013" name="Science">
        <title>The Amborella genome and the evolution of flowering plants.</title>
        <authorList>
            <consortium name="Amborella Genome Project"/>
        </authorList>
    </citation>
    <scope>NUCLEOTIDE SEQUENCE [LARGE SCALE GENOMIC DNA]</scope>
</reference>
<dbReference type="Proteomes" id="UP000017836">
    <property type="component" value="Unassembled WGS sequence"/>
</dbReference>
<protein>
    <recommendedName>
        <fullName evidence="3">Leucine-rich repeat-containing N-terminal plant-type domain-containing protein</fullName>
    </recommendedName>
</protein>